<dbReference type="Pfam" id="PF00050">
    <property type="entry name" value="Kazal_1"/>
    <property type="match status" value="1"/>
</dbReference>
<dbReference type="RefSeq" id="WP_196475156.1">
    <property type="nucleotide sequence ID" value="NZ_JACFYX020000012.1"/>
</dbReference>
<dbReference type="InterPro" id="IPR002350">
    <property type="entry name" value="Kazal_dom"/>
</dbReference>
<reference evidence="2" key="1">
    <citation type="submission" date="2020-07" db="EMBL/GenBank/DDBJ databases">
        <title>Pseudomonas chaetoceroseae sp. nov., a new member of the Pseudomonas oleovorans group isolated from a culture of Chaetoceros calcitrans.</title>
        <authorList>
            <person name="Girard L."/>
            <person name="Lood C."/>
            <person name="De Mot R."/>
            <person name="Baudart J."/>
        </authorList>
    </citation>
    <scope>NUCLEOTIDE SEQUENCE</scope>
    <source>
        <strain evidence="2">536</strain>
    </source>
</reference>
<dbReference type="Proteomes" id="UP000596932">
    <property type="component" value="Unassembled WGS sequence"/>
</dbReference>
<gene>
    <name evidence="2" type="ORF">H3221_11740</name>
</gene>
<evidence type="ECO:0000313" key="2">
    <source>
        <dbReference type="EMBL" id="MBG0835782.1"/>
    </source>
</evidence>
<proteinExistence type="predicted"/>
<feature type="domain" description="Kazal-like" evidence="1">
    <location>
        <begin position="16"/>
        <end position="35"/>
    </location>
</feature>
<organism evidence="2 3">
    <name type="scientific">Pseudomonas chaetocerotis</name>
    <dbReference type="NCBI Taxonomy" id="2758695"/>
    <lineage>
        <taxon>Bacteria</taxon>
        <taxon>Pseudomonadati</taxon>
        <taxon>Pseudomonadota</taxon>
        <taxon>Gammaproteobacteria</taxon>
        <taxon>Pseudomonadales</taxon>
        <taxon>Pseudomonadaceae</taxon>
        <taxon>Pseudomonas</taxon>
    </lineage>
</organism>
<sequence>MTVRAGQSSEVAFVRPEHCSRQATPLCGTDHQAYAPRWPRNASDQLVSYVNCSDQ</sequence>
<evidence type="ECO:0000259" key="1">
    <source>
        <dbReference type="Pfam" id="PF00050"/>
    </source>
</evidence>
<keyword evidence="3" id="KW-1185">Reference proteome</keyword>
<comment type="caution">
    <text evidence="2">The sequence shown here is derived from an EMBL/GenBank/DDBJ whole genome shotgun (WGS) entry which is preliminary data.</text>
</comment>
<evidence type="ECO:0000313" key="3">
    <source>
        <dbReference type="Proteomes" id="UP000596932"/>
    </source>
</evidence>
<protein>
    <recommendedName>
        <fullName evidence="1">Kazal-like domain-containing protein</fullName>
    </recommendedName>
</protein>
<name>A0A931GBC8_9PSED</name>
<dbReference type="EMBL" id="JACFYX010000009">
    <property type="protein sequence ID" value="MBG0835782.1"/>
    <property type="molecule type" value="Genomic_DNA"/>
</dbReference>
<dbReference type="AlphaFoldDB" id="A0A931GBC8"/>
<accession>A0A931GBC8</accession>